<evidence type="ECO:0000313" key="6">
    <source>
        <dbReference type="EMBL" id="MBD8042462.1"/>
    </source>
</evidence>
<feature type="domain" description="ABC transporter" evidence="5">
    <location>
        <begin position="521"/>
        <end position="716"/>
    </location>
</feature>
<name>A0ABR8YEB0_9MICC</name>
<proteinExistence type="predicted"/>
<dbReference type="PROSITE" id="PS50893">
    <property type="entry name" value="ABC_TRANSPORTER_2"/>
    <property type="match status" value="2"/>
</dbReference>
<dbReference type="PANTHER" id="PTHR19211">
    <property type="entry name" value="ATP-BINDING TRANSPORT PROTEIN-RELATED"/>
    <property type="match status" value="1"/>
</dbReference>
<keyword evidence="7" id="KW-1185">Reference proteome</keyword>
<feature type="domain" description="ABC transporter" evidence="5">
    <location>
        <begin position="158"/>
        <end position="409"/>
    </location>
</feature>
<protein>
    <submittedName>
        <fullName evidence="6">ABC-F family ATP-binding cassette domain-containing protein</fullName>
    </submittedName>
</protein>
<comment type="caution">
    <text evidence="6">The sequence shown here is derived from an EMBL/GenBank/DDBJ whole genome shotgun (WGS) entry which is preliminary data.</text>
</comment>
<dbReference type="PANTHER" id="PTHR19211:SF14">
    <property type="entry name" value="ATP-BINDING CASSETTE SUB-FAMILY F MEMBER 1"/>
    <property type="match status" value="1"/>
</dbReference>
<evidence type="ECO:0000256" key="4">
    <source>
        <dbReference type="SAM" id="MobiDB-lite"/>
    </source>
</evidence>
<dbReference type="EMBL" id="JACSQC010000001">
    <property type="protein sequence ID" value="MBD8042462.1"/>
    <property type="molecule type" value="Genomic_DNA"/>
</dbReference>
<evidence type="ECO:0000256" key="1">
    <source>
        <dbReference type="ARBA" id="ARBA00022737"/>
    </source>
</evidence>
<evidence type="ECO:0000259" key="5">
    <source>
        <dbReference type="PROSITE" id="PS50893"/>
    </source>
</evidence>
<keyword evidence="2" id="KW-0547">Nucleotide-binding</keyword>
<dbReference type="GO" id="GO:0005524">
    <property type="term" value="F:ATP binding"/>
    <property type="evidence" value="ECO:0007669"/>
    <property type="project" value="UniProtKB-KW"/>
</dbReference>
<dbReference type="SMART" id="SM00382">
    <property type="entry name" value="AAA"/>
    <property type="match status" value="2"/>
</dbReference>
<dbReference type="InterPro" id="IPR003593">
    <property type="entry name" value="AAA+_ATPase"/>
</dbReference>
<accession>A0ABR8YEB0</accession>
<evidence type="ECO:0000313" key="7">
    <source>
        <dbReference type="Proteomes" id="UP000652763"/>
    </source>
</evidence>
<sequence length="716" mass="75264">MGAHCRADSLPVQRGRPPLLRGCGSGGPGRPVDGLRLPVGSGGPWGCAPGLGLPRPVPEPEPVPQAGPVLLRGLHPAGPGISINACCFPDTNCPRPRPHCQPGGIHIDWIPVRLPAYGSGPAGLHIRTSGPSLAEQQLSSAFPGPVTGSAAVGNIRHLRLAAVSLRYPDRRLLTDVSVTVSPGQRTGLIGENGAGKSTLLRITAGIETPDSGSVHRPESTGFLRQEMASDRGLSMDRVLEAAVAPVRSLGAQLTGLAERLGSEPDDPAVADAYDRVLQEAEHSGLWSLDARIAAVVDGLGLGAVPRSHSVDALSGGQRRRLSLAALLLERPFALLLDEPTNHLDDGALDFLADELAGWPGPVLMASHDRWFLDTAATDLVDLDPGSGAEGYGGPTVQGIRYTGGYSGYLRARAGARRRWEEAWRAQEAERQRLQQIAEVDGRSVFHTTAPKSEVRGARKFYSDKAAKTVGGRVQAARRGLAELERSAVPVPPPPLRFHGIPGGGLVSPAAGPAADSVPETVREEILCLAGAAVPGRLQPQTLVLRAGDRVLVEGPNGAGKSTLLELLAGTVAPASGRVVRVSGLTVGLLRQEDRWPDLEVTAGDAYRSRLAEPGLAPSLAELGLLHPGVDGLRLAELSPGQRRRVALAVLVAEPPQLLLLDEPTNHLSLALAGELEQAIADYPGTVVLASHDQWLRRRWTGHRLGVEPAAPDPREA</sequence>
<dbReference type="InterPro" id="IPR003439">
    <property type="entry name" value="ABC_transporter-like_ATP-bd"/>
</dbReference>
<reference evidence="6 7" key="1">
    <citation type="submission" date="2020-08" db="EMBL/GenBank/DDBJ databases">
        <title>A Genomic Blueprint of the Chicken Gut Microbiome.</title>
        <authorList>
            <person name="Gilroy R."/>
            <person name="Ravi A."/>
            <person name="Getino M."/>
            <person name="Pursley I."/>
            <person name="Horton D.L."/>
            <person name="Alikhan N.-F."/>
            <person name="Baker D."/>
            <person name="Gharbi K."/>
            <person name="Hall N."/>
            <person name="Watson M."/>
            <person name="Adriaenssens E.M."/>
            <person name="Foster-Nyarko E."/>
            <person name="Jarju S."/>
            <person name="Secka A."/>
            <person name="Antonio M."/>
            <person name="Oren A."/>
            <person name="Chaudhuri R."/>
            <person name="La Ragione R.M."/>
            <person name="Hildebrand F."/>
            <person name="Pallen M.J."/>
        </authorList>
    </citation>
    <scope>NUCLEOTIDE SEQUENCE [LARGE SCALE GENOMIC DNA]</scope>
    <source>
        <strain evidence="6 7">Sa2BUA2</strain>
    </source>
</reference>
<keyword evidence="3 6" id="KW-0067">ATP-binding</keyword>
<dbReference type="SUPFAM" id="SSF52540">
    <property type="entry name" value="P-loop containing nucleoside triphosphate hydrolases"/>
    <property type="match status" value="2"/>
</dbReference>
<evidence type="ECO:0000256" key="2">
    <source>
        <dbReference type="ARBA" id="ARBA00022741"/>
    </source>
</evidence>
<dbReference type="Gene3D" id="3.40.50.300">
    <property type="entry name" value="P-loop containing nucleotide triphosphate hydrolases"/>
    <property type="match status" value="2"/>
</dbReference>
<dbReference type="InterPro" id="IPR027417">
    <property type="entry name" value="P-loop_NTPase"/>
</dbReference>
<dbReference type="Proteomes" id="UP000652763">
    <property type="component" value="Unassembled WGS sequence"/>
</dbReference>
<feature type="region of interest" description="Disordered" evidence="4">
    <location>
        <begin position="1"/>
        <end position="27"/>
    </location>
</feature>
<keyword evidence="1" id="KW-0677">Repeat</keyword>
<dbReference type="InterPro" id="IPR017871">
    <property type="entry name" value="ABC_transporter-like_CS"/>
</dbReference>
<evidence type="ECO:0000256" key="3">
    <source>
        <dbReference type="ARBA" id="ARBA00022840"/>
    </source>
</evidence>
<dbReference type="InterPro" id="IPR050611">
    <property type="entry name" value="ABCF"/>
</dbReference>
<dbReference type="Pfam" id="PF00005">
    <property type="entry name" value="ABC_tran"/>
    <property type="match status" value="2"/>
</dbReference>
<gene>
    <name evidence="6" type="ORF">H9638_01420</name>
</gene>
<organism evidence="6 7">
    <name type="scientific">Arthrobacter pullicola</name>
    <dbReference type="NCBI Taxonomy" id="2762224"/>
    <lineage>
        <taxon>Bacteria</taxon>
        <taxon>Bacillati</taxon>
        <taxon>Actinomycetota</taxon>
        <taxon>Actinomycetes</taxon>
        <taxon>Micrococcales</taxon>
        <taxon>Micrococcaceae</taxon>
        <taxon>Arthrobacter</taxon>
    </lineage>
</organism>
<dbReference type="PROSITE" id="PS00211">
    <property type="entry name" value="ABC_TRANSPORTER_1"/>
    <property type="match status" value="2"/>
</dbReference>